<evidence type="ECO:0000313" key="9">
    <source>
        <dbReference type="EMBL" id="KAL1608512.1"/>
    </source>
</evidence>
<dbReference type="PROSITE" id="PS00137">
    <property type="entry name" value="SUBTILASE_HIS"/>
    <property type="match status" value="1"/>
</dbReference>
<dbReference type="InterPro" id="IPR022398">
    <property type="entry name" value="Peptidase_S8_His-AS"/>
</dbReference>
<dbReference type="PROSITE" id="PS51892">
    <property type="entry name" value="SUBTILASE"/>
    <property type="match status" value="1"/>
</dbReference>
<dbReference type="SUPFAM" id="SSF52743">
    <property type="entry name" value="Subtilisin-like"/>
    <property type="match status" value="1"/>
</dbReference>
<evidence type="ECO:0000256" key="5">
    <source>
        <dbReference type="PROSITE-ProRule" id="PRU01240"/>
    </source>
</evidence>
<evidence type="ECO:0000256" key="7">
    <source>
        <dbReference type="SAM" id="SignalP"/>
    </source>
</evidence>
<dbReference type="InterPro" id="IPR050131">
    <property type="entry name" value="Peptidase_S8_subtilisin-like"/>
</dbReference>
<proteinExistence type="inferred from homology"/>
<keyword evidence="3 5" id="KW-0378">Hydrolase</keyword>
<evidence type="ECO:0000256" key="1">
    <source>
        <dbReference type="ARBA" id="ARBA00011073"/>
    </source>
</evidence>
<comment type="caution">
    <text evidence="9">The sequence shown here is derived from an EMBL/GenBank/DDBJ whole genome shotgun (WGS) entry which is preliminary data.</text>
</comment>
<evidence type="ECO:0000313" key="10">
    <source>
        <dbReference type="Proteomes" id="UP001521785"/>
    </source>
</evidence>
<name>A0ABR3RVY5_9PLEO</name>
<dbReference type="PROSITE" id="PS00136">
    <property type="entry name" value="SUBTILASE_ASP"/>
    <property type="match status" value="1"/>
</dbReference>
<feature type="chain" id="PRO_5045477594" description="Peptidase S8/S53 domain-containing protein" evidence="7">
    <location>
        <begin position="17"/>
        <end position="390"/>
    </location>
</feature>
<sequence length="390" mass="40355">MRSFINFLPLLPAAFAGPIVQSQIIPGSWIFKVHKDSFLETVIQDVATLFPNIEPTHRYSFGDFQGFVLDGVPTTTGLMERTAGIESIEPNTQVYASALTTQSGAPWGLGRISHKQKGHTTYIYDTTAGAGTYAYVIDTGIRTTHQEFGGRAVWGANFAGDSIDTDANGHGTHVAGTIGSTTYGVAKGTNLVAVKVLDATGSGSLSNVIAGIQWAIQNATASGRVGKTVFNLSLGGPTASSATNAAVAAAVRAGLFVAVAAGNDAVDASQSSPASEPTVCTVGATDKNDVFASFSNYGRLVDILAPGVDIKSLSNANDTATAVLSGTSMATPHIAGLGAYLLALEGTRSPQALCERLKVLSTKNKITFGVFQWLARATTNNTLAYNGNGA</sequence>
<keyword evidence="7" id="KW-0732">Signal</keyword>
<protein>
    <recommendedName>
        <fullName evidence="8">Peptidase S8/S53 domain-containing protein</fullName>
    </recommendedName>
</protein>
<dbReference type="InterPro" id="IPR023828">
    <property type="entry name" value="Peptidase_S8_Ser-AS"/>
</dbReference>
<dbReference type="PANTHER" id="PTHR43806">
    <property type="entry name" value="PEPTIDASE S8"/>
    <property type="match status" value="1"/>
</dbReference>
<feature type="signal peptide" evidence="7">
    <location>
        <begin position="1"/>
        <end position="16"/>
    </location>
</feature>
<dbReference type="Proteomes" id="UP001521785">
    <property type="component" value="Unassembled WGS sequence"/>
</dbReference>
<dbReference type="InterPro" id="IPR015500">
    <property type="entry name" value="Peptidase_S8_subtilisin-rel"/>
</dbReference>
<dbReference type="CDD" id="cd04077">
    <property type="entry name" value="Peptidases_S8_PCSK9_ProteinaseK_like"/>
    <property type="match status" value="1"/>
</dbReference>
<feature type="domain" description="Peptidase S8/S53" evidence="8">
    <location>
        <begin position="133"/>
        <end position="352"/>
    </location>
</feature>
<evidence type="ECO:0000256" key="3">
    <source>
        <dbReference type="ARBA" id="ARBA00022801"/>
    </source>
</evidence>
<dbReference type="PANTHER" id="PTHR43806:SF58">
    <property type="entry name" value="ALKALINE PROTEASE 1-RELATED"/>
    <property type="match status" value="1"/>
</dbReference>
<evidence type="ECO:0000259" key="8">
    <source>
        <dbReference type="Pfam" id="PF00082"/>
    </source>
</evidence>
<dbReference type="InterPro" id="IPR000209">
    <property type="entry name" value="Peptidase_S8/S53_dom"/>
</dbReference>
<dbReference type="InterPro" id="IPR023827">
    <property type="entry name" value="Peptidase_S8_Asp-AS"/>
</dbReference>
<feature type="active site" description="Charge relay system" evidence="5">
    <location>
        <position position="138"/>
    </location>
</feature>
<accession>A0ABR3RVY5</accession>
<feature type="active site" description="Charge relay system" evidence="5">
    <location>
        <position position="170"/>
    </location>
</feature>
<keyword evidence="4 5" id="KW-0720">Serine protease</keyword>
<evidence type="ECO:0000256" key="2">
    <source>
        <dbReference type="ARBA" id="ARBA00022670"/>
    </source>
</evidence>
<gene>
    <name evidence="9" type="ORF">SLS60_003454</name>
</gene>
<dbReference type="InterPro" id="IPR034193">
    <property type="entry name" value="PCSK9_ProteinaseK-like"/>
</dbReference>
<reference evidence="9 10" key="1">
    <citation type="submission" date="2024-02" db="EMBL/GenBank/DDBJ databases">
        <title>De novo assembly and annotation of 12 fungi associated with fruit tree decline syndrome in Ontario, Canada.</title>
        <authorList>
            <person name="Sulman M."/>
            <person name="Ellouze W."/>
            <person name="Ilyukhin E."/>
        </authorList>
    </citation>
    <scope>NUCLEOTIDE SEQUENCE [LARGE SCALE GENOMIC DNA]</scope>
    <source>
        <strain evidence="9 10">M42-189</strain>
    </source>
</reference>
<dbReference type="InterPro" id="IPR036852">
    <property type="entry name" value="Peptidase_S8/S53_dom_sf"/>
</dbReference>
<dbReference type="PROSITE" id="PS00138">
    <property type="entry name" value="SUBTILASE_SER"/>
    <property type="match status" value="1"/>
</dbReference>
<dbReference type="Gene3D" id="3.40.50.200">
    <property type="entry name" value="Peptidase S8/S53 domain"/>
    <property type="match status" value="1"/>
</dbReference>
<feature type="active site" description="Charge relay system" evidence="5">
    <location>
        <position position="328"/>
    </location>
</feature>
<keyword evidence="2 5" id="KW-0645">Protease</keyword>
<evidence type="ECO:0000256" key="6">
    <source>
        <dbReference type="RuleBase" id="RU003355"/>
    </source>
</evidence>
<dbReference type="PRINTS" id="PR00723">
    <property type="entry name" value="SUBTILISIN"/>
</dbReference>
<organism evidence="9 10">
    <name type="scientific">Paraconiothyrium brasiliense</name>
    <dbReference type="NCBI Taxonomy" id="300254"/>
    <lineage>
        <taxon>Eukaryota</taxon>
        <taxon>Fungi</taxon>
        <taxon>Dikarya</taxon>
        <taxon>Ascomycota</taxon>
        <taxon>Pezizomycotina</taxon>
        <taxon>Dothideomycetes</taxon>
        <taxon>Pleosporomycetidae</taxon>
        <taxon>Pleosporales</taxon>
        <taxon>Massarineae</taxon>
        <taxon>Didymosphaeriaceae</taxon>
        <taxon>Paraconiothyrium</taxon>
    </lineage>
</organism>
<dbReference type="EMBL" id="JAKJXO020000003">
    <property type="protein sequence ID" value="KAL1608512.1"/>
    <property type="molecule type" value="Genomic_DNA"/>
</dbReference>
<keyword evidence="10" id="KW-1185">Reference proteome</keyword>
<evidence type="ECO:0000256" key="4">
    <source>
        <dbReference type="ARBA" id="ARBA00022825"/>
    </source>
</evidence>
<comment type="similarity">
    <text evidence="1 5 6">Belongs to the peptidase S8 family.</text>
</comment>
<dbReference type="Pfam" id="PF00082">
    <property type="entry name" value="Peptidase_S8"/>
    <property type="match status" value="1"/>
</dbReference>